<sequence>MNHGKEESPVIPSRWKSRKVKIAIHMCMIFLLIFGAVTPAMQASPGLPGGGGEGGLLQKLLSDVQSGAFGDGAVSTAGAGDETVHSYPVAVMGDGSVTDAVYGLLASQPDDPMYAQQWALGAVEAEAAWDTVGTATYSPAPVVVAVIAGGFDAGHPDLAGKLYPAIDCTGSGETPCGGSEEGILADGEADDAESGTHAAGIIAAIANNGIGMAGAAGTLPVSILPVHTAADELNVAAAAEKALDWSGPSGERVSVIYIGYGFRSTYAPSYMSAVLLEAHAKGITVVTGAGDDGLPVRNGGEDAFYPAALPNVISVGAVNQASAPLPGSNPGADVQAPGEQILGTLPGGQYGAKTGTAAAAAYVAAASALLRSAIPSLTADEVRQAILAGTGGTWSMNRALLAVVPDRNDKTPPVWPSGSALHPAEAGHQTVRLEWPAAGGETGLVRYVLIQDGRELDGFVQSPFTVRGLTPDTQYGFKVEAVDRSGNRTSDGPAVTVRTKPPIATEKISVSSGGSGSEGNSRYSSMSEDGRWVAFSSEASNLIEGDTNGKEDVFIRDRESRTTKRISAAPSGAEADGGSFAPIMSPDRRFVLFASQATNLLDTPDNNALEDLFLYDNQTGRIEKVAENVSAGYMYTYDRPYGLSENGRYVAFASYGANGVAEDENNNWDVFVKDRWNDTVTRITDRMYGSVKYPQTTRVSITPNGRFVAFTSDEAQLVPDDTNGKKDVFVYDTKSGQTERVSVSSAGEEGDSTSQNAAISADGRYVAFASYARNFIPGDDTYNQDIFVRDRVMKTTEIVSVKLSGEPSFDENDSPWISANGRWVAFHSDDELQPDAYYKNIYMHDRITRETELLSVSAAGEPGDRDSMKGVISLSGKYAAFDSLATNLLAEPEEDDYLGGIYFRELPAKEQDDRNPPDWGPGASLSASLAGGSYIALTWTPAQDEAGPVIYKVYRDGVLHDIVAGTAYLAEGLSNGTAYTFKVEPGDSSYNWSKEALSVSASTLSKRETNPPGKADDIALQPNLGSMIVRWNDPGDPDLARLQVKWRKKGADAFKEGPLLPAGMQQAQLNGLVNGTEYEVVVEGIDADGNRSTSDSVTARLPHGQQISSINLSDSGKQGNGPGTRSDISDDGRYIVFDSDSSNLVERDTNGKTDVFLYDRITDRIRLISKTAGGASANNLSFEPKISGDGRYIVFSSYADDLTADDDNGFVTDVYMYDRETDAVTKISRTATGASGDDDSFRPAISDDGSVIAFISYAKLVPGAADQTNLYLYHRESDSLSLLQLVDGTAPNADSEAPALSGNGQYVAFATEANNLDTGDTDNDKDIYLYHIPGKTAKRISSLPGEQTVFYDPAISADGRFVAFLRENYGDWENPAIYLYDRDRDETKLASRSLTGVAPDDSVGAPSISVDGRYVAYATRAADIHEADKNFVADIYVYDRQTGETKPASLTYKGGWGNGSASMPAISGDGAYIVFQSEADNLIFGDVNKTADIFLVSTQESPQEDTVPPVFPAGGSAEVKEAGAEFIALAWTPAEDDRAVAGYRIYYGDNPYESFPGTGTTGTVWGLKPGTEYVFTVKAVDAAGNESATGLTAVATTKTEIDVRLQDVRATIAKSGSGYASVGGQLAVEAEGSPGGEAAARIDYVKTDGTTDSAEVPLAASNASSPIYKVTYTVPEGVKQILSVHVSLAIGGVTAELDKVADIPVGGTLKLGVRSEDGARLKDAVLTVRDKGQNLTEEIKLSGNGVYAFEGLPAGDYEVKLRSSLGRELPLREERTYTVRQGLTEETTIHLKVFLSVAYVPGGRAEVTWTIPSDETGIAGFAVYRRTGAADPVLAGTVNDPAAVSFTDTGLLSDTQYAYYVMKKTGSGTEVPFSDEVSIRTSNLSIADPAWNVETIRVGATKHAVSGSSLQVRFRSEANRYAKMTVAYKSWFDESGKLLDEPVVRTKDVPMTPDTGIPGGYNGAFPLDEGITEVRGVNLSVTDDSGRSAERQVDGLYMQVTGTLKVNVHPIPDDFGPNDAYLTIRGQAYSTWRSVAKAGGGLEIPLPAGKNYSFTIVGSHQTVVWNKEGIAVKNGLPTEAYLEPQAKLRITVLDRSGAPLPDVKYVLRGKRGWVEQGKTGPDGIIANTKAAFVGETVTLTTDMADQPAYLPVTSSFVLDKERNETTVSPQAKPSGSLSGNVLDPQGKPTSDAVVHIYNESFRSAVNVDASGRFSLDVPAGSVTVEAVGKANANIRSKPVRLDIAEGGTVQRDVKLLNMDARVAINLYTRLPGGTWQGPLDLDWRVAIHFRIYSSHSILEYGDPARVRAQEGDTVKICADGVEAGLPKACAETVIDENKAGKIDIYLESAGSAVTGSIEKPDGLPLQPNYRGDLYRTGDNGNQRYVTTLLLNSESFKFDVSEAGAYKLYVSDNPNRPTAAQTVHFQVAAGESKALGQIRLDGSGKFAGRNGSGIQIMSGSAAPGSLVQVRATYANSGEPRGAAERAVLLVELPEGTSFVPDTVAVNGQAGPANEAGRTVEIPLGTIAANATGSIQFQLALDDAAYHTEPSVTARLRYAYEGAEREELLGAARVETVPVTIEAPSVVTGPSFKVNGKAPAGKPVTVFDGNVPLGHAVGSSSGLWHMSVQLPETGMQEHRLRAETEIGGQQLSSGDAIVKVDPEAAVLEQMSMMQANGRKVTFNPSEGQAKFPYVVVPNVPFLFELTFSQPERIRDVTVQMGQNLVSAQLVDGVYKATIATTNDIGPVWVSYRTKPKWNPDNAEKMPTEEQFRNRLPASMKDYVIDSVTVPDDLMNAVIDGTASSVKTATIKSRVSSDMNANAQFTVQRLSDYEPTSEERKQAEYSGLPAYGASVGYSKNANSLVVNFSINIPADELKGEGGFAAGLRLMEQALNGKGEEHAKVIALSAKSETIRLALRLTLDALTDHVPDVMGLIDRLKSLKDIAGASDLFKKAEELLIRAQNLCDPQASEYYTAWAEGIGRTIMIHESIKWALQAAGLVLGPETLGLGTAFAFWLSGLLAENVLDSMVESELNELEKYLNMQSCKVKPVPPKKKPQADPKYIWDPSGYVYEGIPDNRVQDVTATALEQDPVTGEWHVWDAEWYGQSNPQLTNADGRYGWDVPQGRWQVMYEKEGYETAYSHEMEVPPPHFDVNIPLVSYRAPEVEYAIAQPGGTSVDIYFSKPVSVDDLAPDSITVVRGGETVTGGVYGIDPVTVNGRSLAQGIRFLPEAPLETGQTYELTVSRSIASYAGIPLAADVRRSVLVTDEDRQAPSDVSGVLDGIAGHDMTLAWNDPRDPDFDKVRVYYKKSSDPDYGTPIEVSGGTKWAMIGDLHEGFAYQFRLAAVDSSGNESAGVTLNRTIGASESVDNTPPLPVLDLKAAGTEADLIRLAWTDPAAPDLAKVKLAWKPANGSGSAQTAQVEPSVGTYTITGLSADTVYEIRLTSTDKSGNESVAVTITAQTKTAQPKPDPGNGTGGGGTGGGGTGGTGSTGGGGGSQPNTPKPPARIEWAIDEKGGTFSAYDGMLELAVKEGAVSAGGKLTVTKSGDSASKPGSGYTAMSPVYGLDFGSFTAKRPVTLLIDYDAALAKGWNVERLGIYRQDERQPSGWTYVGGVVEPKEHRVRTDISEAGQYAVLLYDRPFGDLQGHWSVSEVEVLVSRHLVDGVSPDRFEPDRSITRAEMTKLLVETLVGAGLLKLEAPGTPSFRDVAANEWYYAYVEAAARAGIAEGADGQFRPGDDVTREEIAMLVLRTAEKLSGGKPQPEANDALLEKFDDYPAISGWARAGMAKAVGMGLLQGVSEKEIQPQAEATRAQAVVLIWRMLHHYKRISE</sequence>
<dbReference type="PRINTS" id="PR00723">
    <property type="entry name" value="SUBTILISIN"/>
</dbReference>
<reference evidence="9 10" key="1">
    <citation type="journal article" date="2009" name="Int. J. Syst. Evol. Microbiol.">
        <title>Paenibacillus contaminans sp. nov., isolated from a contaminated laboratory plate.</title>
        <authorList>
            <person name="Chou J.H."/>
            <person name="Lee J.H."/>
            <person name="Lin M.C."/>
            <person name="Chang P.S."/>
            <person name="Arun A.B."/>
            <person name="Young C.C."/>
            <person name="Chen W.M."/>
        </authorList>
    </citation>
    <scope>NUCLEOTIDE SEQUENCE [LARGE SCALE GENOMIC DNA]</scope>
    <source>
        <strain evidence="9 10">CKOBP-6</strain>
    </source>
</reference>
<dbReference type="PROSITE" id="PS50853">
    <property type="entry name" value="FN3"/>
    <property type="match status" value="4"/>
</dbReference>
<feature type="compositionally biased region" description="Gly residues" evidence="5">
    <location>
        <begin position="3472"/>
        <end position="3496"/>
    </location>
</feature>
<dbReference type="InterPro" id="IPR015500">
    <property type="entry name" value="Peptidase_S8_subtilisin-rel"/>
</dbReference>
<name>A0A329LPN7_9BACL</name>
<comment type="caution">
    <text evidence="4">Lacks conserved residue(s) required for the propagation of feature annotation.</text>
</comment>
<organism evidence="9 10">
    <name type="scientific">Paenibacillus contaminans</name>
    <dbReference type="NCBI Taxonomy" id="450362"/>
    <lineage>
        <taxon>Bacteria</taxon>
        <taxon>Bacillati</taxon>
        <taxon>Bacillota</taxon>
        <taxon>Bacilli</taxon>
        <taxon>Bacillales</taxon>
        <taxon>Paenibacillaceae</taxon>
        <taxon>Paenibacillus</taxon>
    </lineage>
</organism>
<proteinExistence type="inferred from homology"/>
<protein>
    <recommendedName>
        <fullName evidence="11">Serine protease</fullName>
    </recommendedName>
</protein>
<dbReference type="SUPFAM" id="SSF82171">
    <property type="entry name" value="DPP6 N-terminal domain-like"/>
    <property type="match status" value="1"/>
</dbReference>
<dbReference type="GO" id="GO:0006508">
    <property type="term" value="P:proteolysis"/>
    <property type="evidence" value="ECO:0007669"/>
    <property type="project" value="UniProtKB-KW"/>
</dbReference>
<dbReference type="SUPFAM" id="SSF49464">
    <property type="entry name" value="Carboxypeptidase regulatory domain-like"/>
    <property type="match status" value="1"/>
</dbReference>
<evidence type="ECO:0000256" key="4">
    <source>
        <dbReference type="PROSITE-ProRule" id="PRU01240"/>
    </source>
</evidence>
<evidence type="ECO:0000256" key="5">
    <source>
        <dbReference type="SAM" id="MobiDB-lite"/>
    </source>
</evidence>
<keyword evidence="1" id="KW-0645">Protease</keyword>
<dbReference type="Gene3D" id="3.40.50.200">
    <property type="entry name" value="Peptidase S8/S53 domain"/>
    <property type="match status" value="1"/>
</dbReference>
<evidence type="ECO:0008006" key="11">
    <source>
        <dbReference type="Google" id="ProtNLM"/>
    </source>
</evidence>
<comment type="similarity">
    <text evidence="4">Belongs to the peptidase S8 family.</text>
</comment>
<evidence type="ECO:0000256" key="1">
    <source>
        <dbReference type="ARBA" id="ARBA00022670"/>
    </source>
</evidence>
<feature type="domain" description="Fibronectin type-III" evidence="7">
    <location>
        <begin position="1513"/>
        <end position="1600"/>
    </location>
</feature>
<dbReference type="SUPFAM" id="SSF49265">
    <property type="entry name" value="Fibronectin type III"/>
    <property type="match status" value="5"/>
</dbReference>
<dbReference type="Pfam" id="PF00041">
    <property type="entry name" value="fn3"/>
    <property type="match status" value="1"/>
</dbReference>
<dbReference type="PANTHER" id="PTHR46957">
    <property type="entry name" value="CYTOKINE RECEPTOR"/>
    <property type="match status" value="1"/>
</dbReference>
<dbReference type="Proteomes" id="UP000250369">
    <property type="component" value="Unassembled WGS sequence"/>
</dbReference>
<evidence type="ECO:0000313" key="10">
    <source>
        <dbReference type="Proteomes" id="UP000250369"/>
    </source>
</evidence>
<feature type="region of interest" description="Disordered" evidence="5">
    <location>
        <begin position="502"/>
        <end position="525"/>
    </location>
</feature>
<feature type="region of interest" description="Disordered" evidence="5">
    <location>
        <begin position="3459"/>
        <end position="3505"/>
    </location>
</feature>
<dbReference type="PANTHER" id="PTHR46957:SF3">
    <property type="entry name" value="CYTOKINE RECEPTOR"/>
    <property type="match status" value="1"/>
</dbReference>
<keyword evidence="6" id="KW-0472">Membrane</keyword>
<dbReference type="InterPro" id="IPR008969">
    <property type="entry name" value="CarboxyPept-like_regulatory"/>
</dbReference>
<keyword evidence="3" id="KW-0720">Serine protease</keyword>
<dbReference type="PROSITE" id="PS51272">
    <property type="entry name" value="SLH"/>
    <property type="match status" value="3"/>
</dbReference>
<dbReference type="InterPro" id="IPR000209">
    <property type="entry name" value="Peptidase_S8/S53_dom"/>
</dbReference>
<dbReference type="Pfam" id="PF00395">
    <property type="entry name" value="SLH"/>
    <property type="match status" value="3"/>
</dbReference>
<evidence type="ECO:0000256" key="3">
    <source>
        <dbReference type="ARBA" id="ARBA00022825"/>
    </source>
</evidence>
<evidence type="ECO:0000256" key="2">
    <source>
        <dbReference type="ARBA" id="ARBA00022801"/>
    </source>
</evidence>
<dbReference type="PROSITE" id="PS51892">
    <property type="entry name" value="SUBTILASE"/>
    <property type="match status" value="1"/>
</dbReference>
<dbReference type="SMART" id="SM00060">
    <property type="entry name" value="FN3"/>
    <property type="match status" value="7"/>
</dbReference>
<feature type="domain" description="SLH" evidence="8">
    <location>
        <begin position="3701"/>
        <end position="3763"/>
    </location>
</feature>
<feature type="compositionally biased region" description="Polar residues" evidence="5">
    <location>
        <begin position="1105"/>
        <end position="1117"/>
    </location>
</feature>
<accession>A0A329LPN7</accession>
<evidence type="ECO:0000259" key="8">
    <source>
        <dbReference type="PROSITE" id="PS51272"/>
    </source>
</evidence>
<feature type="transmembrane region" description="Helical" evidence="6">
    <location>
        <begin position="22"/>
        <end position="41"/>
    </location>
</feature>
<feature type="region of interest" description="Disordered" evidence="5">
    <location>
        <begin position="1089"/>
        <end position="1132"/>
    </location>
</feature>
<keyword evidence="6" id="KW-0812">Transmembrane</keyword>
<dbReference type="Gene3D" id="2.60.40.1120">
    <property type="entry name" value="Carboxypeptidase-like, regulatory domain"/>
    <property type="match status" value="1"/>
</dbReference>
<dbReference type="SUPFAM" id="SSF52743">
    <property type="entry name" value="Subtilisin-like"/>
    <property type="match status" value="1"/>
</dbReference>
<dbReference type="InterPro" id="IPR013783">
    <property type="entry name" value="Ig-like_fold"/>
</dbReference>
<feature type="domain" description="Fibronectin type-III" evidence="7">
    <location>
        <begin position="1011"/>
        <end position="1104"/>
    </location>
</feature>
<feature type="region of interest" description="Disordered" evidence="5">
    <location>
        <begin position="561"/>
        <end position="580"/>
    </location>
</feature>
<keyword evidence="10" id="KW-1185">Reference proteome</keyword>
<dbReference type="InterPro" id="IPR036852">
    <property type="entry name" value="Peptidase_S8/S53_dom_sf"/>
</dbReference>
<dbReference type="InterPro" id="IPR003961">
    <property type="entry name" value="FN3_dom"/>
</dbReference>
<comment type="caution">
    <text evidence="9">The sequence shown here is derived from an EMBL/GenBank/DDBJ whole genome shotgun (WGS) entry which is preliminary data.</text>
</comment>
<feature type="compositionally biased region" description="Polar residues" evidence="5">
    <location>
        <begin position="2165"/>
        <end position="2179"/>
    </location>
</feature>
<dbReference type="SUPFAM" id="SSF69304">
    <property type="entry name" value="Tricorn protease N-terminal domain"/>
    <property type="match status" value="1"/>
</dbReference>
<dbReference type="InterPro" id="IPR036116">
    <property type="entry name" value="FN3_sf"/>
</dbReference>
<dbReference type="GO" id="GO:0016020">
    <property type="term" value="C:membrane"/>
    <property type="evidence" value="ECO:0007669"/>
    <property type="project" value="UniProtKB-SubCell"/>
</dbReference>
<feature type="domain" description="Fibronectin type-III" evidence="7">
    <location>
        <begin position="3373"/>
        <end position="3466"/>
    </location>
</feature>
<dbReference type="CDD" id="cd00063">
    <property type="entry name" value="FN3"/>
    <property type="match status" value="6"/>
</dbReference>
<feature type="domain" description="Fibronectin type-III" evidence="7">
    <location>
        <begin position="3270"/>
        <end position="3365"/>
    </location>
</feature>
<dbReference type="Pfam" id="PF00082">
    <property type="entry name" value="Peptidase_S8"/>
    <property type="match status" value="1"/>
</dbReference>
<dbReference type="InterPro" id="IPR001119">
    <property type="entry name" value="SLH_dom"/>
</dbReference>
<gene>
    <name evidence="9" type="ORF">DQG23_39920</name>
</gene>
<dbReference type="Gene3D" id="2.60.40.10">
    <property type="entry name" value="Immunoglobulins"/>
    <property type="match status" value="6"/>
</dbReference>
<evidence type="ECO:0000313" key="9">
    <source>
        <dbReference type="EMBL" id="RAV09200.1"/>
    </source>
</evidence>
<dbReference type="InterPro" id="IPR050713">
    <property type="entry name" value="RTP_Phos/Ushers"/>
</dbReference>
<dbReference type="Gene3D" id="2.120.10.30">
    <property type="entry name" value="TolB, C-terminal domain"/>
    <property type="match status" value="2"/>
</dbReference>
<keyword evidence="2" id="KW-0378">Hydrolase</keyword>
<feature type="domain" description="SLH" evidence="8">
    <location>
        <begin position="3636"/>
        <end position="3699"/>
    </location>
</feature>
<keyword evidence="6" id="KW-1133">Transmembrane helix</keyword>
<dbReference type="EMBL" id="QMFB01000052">
    <property type="protein sequence ID" value="RAV09200.1"/>
    <property type="molecule type" value="Genomic_DNA"/>
</dbReference>
<evidence type="ECO:0000259" key="7">
    <source>
        <dbReference type="PROSITE" id="PS50853"/>
    </source>
</evidence>
<evidence type="ECO:0000256" key="6">
    <source>
        <dbReference type="SAM" id="Phobius"/>
    </source>
</evidence>
<dbReference type="InterPro" id="IPR011042">
    <property type="entry name" value="6-blade_b-propeller_TolB-like"/>
</dbReference>
<dbReference type="GO" id="GO:0004252">
    <property type="term" value="F:serine-type endopeptidase activity"/>
    <property type="evidence" value="ECO:0007669"/>
    <property type="project" value="InterPro"/>
</dbReference>
<feature type="region of interest" description="Disordered" evidence="5">
    <location>
        <begin position="2162"/>
        <end position="2184"/>
    </location>
</feature>
<feature type="domain" description="SLH" evidence="8">
    <location>
        <begin position="3770"/>
        <end position="3831"/>
    </location>
</feature>